<gene>
    <name evidence="1" type="ORF">GCM10009754_09140</name>
</gene>
<dbReference type="Proteomes" id="UP001501116">
    <property type="component" value="Unassembled WGS sequence"/>
</dbReference>
<protein>
    <submittedName>
        <fullName evidence="1">PPE domain-containing protein</fullName>
    </submittedName>
</protein>
<organism evidence="1 2">
    <name type="scientific">Amycolatopsis minnesotensis</name>
    <dbReference type="NCBI Taxonomy" id="337894"/>
    <lineage>
        <taxon>Bacteria</taxon>
        <taxon>Bacillati</taxon>
        <taxon>Actinomycetota</taxon>
        <taxon>Actinomycetes</taxon>
        <taxon>Pseudonocardiales</taxon>
        <taxon>Pseudonocardiaceae</taxon>
        <taxon>Amycolatopsis</taxon>
    </lineage>
</organism>
<dbReference type="SUPFAM" id="SSF140459">
    <property type="entry name" value="PE/PPE dimer-like"/>
    <property type="match status" value="1"/>
</dbReference>
<sequence>MEFEPSNPVMPASDRRYEAYSHEALVAEVAEGNDPEAAGGLAGEWTGLGDRLRDARDALTAIANASDEHWHGTAGEALRASLRSAAAWSEEAGGVTASVAGSIGRQAEVAARARADMPDPVGYDPVSMITGAMRSGSLLEIAGLSDALEERRAAAAAAKAKAVDVVTTRDTGLRTAVPDAAFRPPSGPGAG</sequence>
<evidence type="ECO:0000313" key="1">
    <source>
        <dbReference type="EMBL" id="GAA1943818.1"/>
    </source>
</evidence>
<keyword evidence="2" id="KW-1185">Reference proteome</keyword>
<proteinExistence type="predicted"/>
<dbReference type="RefSeq" id="WP_344413730.1">
    <property type="nucleotide sequence ID" value="NZ_BAAANN010000003.1"/>
</dbReference>
<name>A0ABP5BIX9_9PSEU</name>
<accession>A0ABP5BIX9</accession>
<comment type="caution">
    <text evidence="1">The sequence shown here is derived from an EMBL/GenBank/DDBJ whole genome shotgun (WGS) entry which is preliminary data.</text>
</comment>
<evidence type="ECO:0000313" key="2">
    <source>
        <dbReference type="Proteomes" id="UP001501116"/>
    </source>
</evidence>
<reference evidence="2" key="1">
    <citation type="journal article" date="2019" name="Int. J. Syst. Evol. Microbiol.">
        <title>The Global Catalogue of Microorganisms (GCM) 10K type strain sequencing project: providing services to taxonomists for standard genome sequencing and annotation.</title>
        <authorList>
            <consortium name="The Broad Institute Genomics Platform"/>
            <consortium name="The Broad Institute Genome Sequencing Center for Infectious Disease"/>
            <person name="Wu L."/>
            <person name="Ma J."/>
        </authorList>
    </citation>
    <scope>NUCLEOTIDE SEQUENCE [LARGE SCALE GENOMIC DNA]</scope>
    <source>
        <strain evidence="2">JCM 14545</strain>
    </source>
</reference>
<dbReference type="EMBL" id="BAAANN010000003">
    <property type="protein sequence ID" value="GAA1943818.1"/>
    <property type="molecule type" value="Genomic_DNA"/>
</dbReference>
<dbReference type="InterPro" id="IPR038332">
    <property type="entry name" value="PPE_sf"/>
</dbReference>
<dbReference type="Gene3D" id="1.20.1260.20">
    <property type="entry name" value="PPE superfamily"/>
    <property type="match status" value="1"/>
</dbReference>